<sequence>MGIAAEETMETESSSSSTTKKWVISGIQFMTPLKPIYTKKGTRKPHEHEKEDEDEEKECCTTPITPESRIPALKCPGAPRKRKTAAASGSRSRRNGVRDYFRPPELELESVLLRCVERV</sequence>
<dbReference type="GO" id="GO:0032875">
    <property type="term" value="P:regulation of DNA endoreduplication"/>
    <property type="evidence" value="ECO:0007669"/>
    <property type="project" value="InterPro"/>
</dbReference>
<feature type="region of interest" description="Disordered" evidence="3">
    <location>
        <begin position="1"/>
        <end position="21"/>
    </location>
</feature>
<proteinExistence type="predicted"/>
<evidence type="ECO:0000313" key="5">
    <source>
        <dbReference type="Proteomes" id="UP001408789"/>
    </source>
</evidence>
<evidence type="ECO:0000313" key="4">
    <source>
        <dbReference type="EMBL" id="KAK9074649.1"/>
    </source>
</evidence>
<keyword evidence="2" id="KW-0131">Cell cycle</keyword>
<dbReference type="InterPro" id="IPR040389">
    <property type="entry name" value="SMR"/>
</dbReference>
<keyword evidence="5" id="KW-1185">Reference proteome</keyword>
<dbReference type="AlphaFoldDB" id="A0AAP0DP38"/>
<evidence type="ECO:0000256" key="1">
    <source>
        <dbReference type="ARBA" id="ARBA00023013"/>
    </source>
</evidence>
<dbReference type="EMBL" id="JBCNJP010000008">
    <property type="protein sequence ID" value="KAK9074649.1"/>
    <property type="molecule type" value="Genomic_DNA"/>
</dbReference>
<reference evidence="4 5" key="1">
    <citation type="submission" date="2024-04" db="EMBL/GenBank/DDBJ databases">
        <title>The reference genome of an endangered Asteraceae, Deinandra increscens subsp. villosa, native to the Central Coast of California.</title>
        <authorList>
            <person name="Guilliams M."/>
            <person name="Hasenstab-Lehman K."/>
            <person name="Meyer R."/>
            <person name="Mcevoy S."/>
        </authorList>
    </citation>
    <scope>NUCLEOTIDE SEQUENCE [LARGE SCALE GENOMIC DNA]</scope>
    <source>
        <tissue evidence="4">Leaf</tissue>
    </source>
</reference>
<evidence type="ECO:0000256" key="3">
    <source>
        <dbReference type="SAM" id="MobiDB-lite"/>
    </source>
</evidence>
<name>A0AAP0DP38_9ASTR</name>
<keyword evidence="1" id="KW-0649">Protein kinase inhibitor</keyword>
<dbReference type="PANTHER" id="PTHR33142">
    <property type="entry name" value="CYCLIN-DEPENDENT PROTEIN KINASE INHIBITOR SMR13"/>
    <property type="match status" value="1"/>
</dbReference>
<accession>A0AAP0DP38</accession>
<dbReference type="GO" id="GO:0004860">
    <property type="term" value="F:protein kinase inhibitor activity"/>
    <property type="evidence" value="ECO:0007669"/>
    <property type="project" value="UniProtKB-KW"/>
</dbReference>
<comment type="caution">
    <text evidence="4">The sequence shown here is derived from an EMBL/GenBank/DDBJ whole genome shotgun (WGS) entry which is preliminary data.</text>
</comment>
<gene>
    <name evidence="4" type="ORF">SSX86_007247</name>
</gene>
<dbReference type="Proteomes" id="UP001408789">
    <property type="component" value="Unassembled WGS sequence"/>
</dbReference>
<feature type="region of interest" description="Disordered" evidence="3">
    <location>
        <begin position="35"/>
        <end position="99"/>
    </location>
</feature>
<dbReference type="PANTHER" id="PTHR33142:SF40">
    <property type="entry name" value="CYCLIN-DEPENDENT PROTEIN KINASE INHIBITOR SMR6"/>
    <property type="match status" value="1"/>
</dbReference>
<organism evidence="4 5">
    <name type="scientific">Deinandra increscens subsp. villosa</name>
    <dbReference type="NCBI Taxonomy" id="3103831"/>
    <lineage>
        <taxon>Eukaryota</taxon>
        <taxon>Viridiplantae</taxon>
        <taxon>Streptophyta</taxon>
        <taxon>Embryophyta</taxon>
        <taxon>Tracheophyta</taxon>
        <taxon>Spermatophyta</taxon>
        <taxon>Magnoliopsida</taxon>
        <taxon>eudicotyledons</taxon>
        <taxon>Gunneridae</taxon>
        <taxon>Pentapetalae</taxon>
        <taxon>asterids</taxon>
        <taxon>campanulids</taxon>
        <taxon>Asterales</taxon>
        <taxon>Asteraceae</taxon>
        <taxon>Asteroideae</taxon>
        <taxon>Heliantheae alliance</taxon>
        <taxon>Madieae</taxon>
        <taxon>Madiinae</taxon>
        <taxon>Deinandra</taxon>
    </lineage>
</organism>
<protein>
    <submittedName>
        <fullName evidence="4">Uncharacterized protein</fullName>
    </submittedName>
</protein>
<evidence type="ECO:0000256" key="2">
    <source>
        <dbReference type="ARBA" id="ARBA00023306"/>
    </source>
</evidence>